<dbReference type="InterPro" id="IPR053190">
    <property type="entry name" value="NAPRTase-like"/>
</dbReference>
<evidence type="ECO:0000256" key="2">
    <source>
        <dbReference type="ARBA" id="ARBA00013236"/>
    </source>
</evidence>
<dbReference type="Gene3D" id="3.20.20.70">
    <property type="entry name" value="Aldolase class I"/>
    <property type="match status" value="1"/>
</dbReference>
<dbReference type="Proteomes" id="UP000501060">
    <property type="component" value="Chromosome"/>
</dbReference>
<proteinExistence type="predicted"/>
<comment type="pathway">
    <text evidence="1">Cofactor biosynthesis; NAD(+) biosynthesis; nicotinate D-ribonucleotide from nicotinate: step 1/1.</text>
</comment>
<dbReference type="PANTHER" id="PTHR43202:SF1">
    <property type="entry name" value="NICOTINATE PHOSPHORIBOSYLTRANSFERASE"/>
    <property type="match status" value="1"/>
</dbReference>
<keyword evidence="9" id="KW-0808">Transferase</keyword>
<comment type="catalytic activity">
    <reaction evidence="6">
        <text>nicotinate beta-D-ribonucleotide + CO2 + diphosphate = quinolinate + 5-phospho-alpha-D-ribose 1-diphosphate + 2 H(+)</text>
        <dbReference type="Rhea" id="RHEA:12733"/>
        <dbReference type="ChEBI" id="CHEBI:15378"/>
        <dbReference type="ChEBI" id="CHEBI:16526"/>
        <dbReference type="ChEBI" id="CHEBI:29959"/>
        <dbReference type="ChEBI" id="CHEBI:33019"/>
        <dbReference type="ChEBI" id="CHEBI:57502"/>
        <dbReference type="ChEBI" id="CHEBI:58017"/>
        <dbReference type="EC" id="2.4.2.19"/>
    </reaction>
</comment>
<keyword evidence="9" id="KW-0328">Glycosyltransferase</keyword>
<accession>A0A858U481</accession>
<evidence type="ECO:0000256" key="6">
    <source>
        <dbReference type="ARBA" id="ARBA00047445"/>
    </source>
</evidence>
<feature type="domain" description="Quinolinate phosphoribosyl transferase N-terminal" evidence="8">
    <location>
        <begin position="10"/>
        <end position="101"/>
    </location>
</feature>
<dbReference type="KEGG" id="mphe:HGG69_00590"/>
<dbReference type="EMBL" id="CP051481">
    <property type="protein sequence ID" value="QJG66831.1"/>
    <property type="molecule type" value="Genomic_DNA"/>
</dbReference>
<keyword evidence="5" id="KW-0662">Pyridine nucleotide biosynthesis</keyword>
<name>A0A858U481_9MOLU</name>
<dbReference type="InterPro" id="IPR037128">
    <property type="entry name" value="Quinolinate_PRibosylTase_N_sf"/>
</dbReference>
<gene>
    <name evidence="9" type="ORF">HGG69_00590</name>
</gene>
<evidence type="ECO:0000313" key="9">
    <source>
        <dbReference type="EMBL" id="QJG66831.1"/>
    </source>
</evidence>
<organism evidence="9 10">
    <name type="scientific">Mycoplasma phocoenae</name>
    <dbReference type="NCBI Taxonomy" id="754517"/>
    <lineage>
        <taxon>Bacteria</taxon>
        <taxon>Bacillati</taxon>
        <taxon>Mycoplasmatota</taxon>
        <taxon>Mollicutes</taxon>
        <taxon>Mycoplasmataceae</taxon>
        <taxon>Mycoplasma</taxon>
    </lineage>
</organism>
<dbReference type="PIRSF" id="PIRSF000484">
    <property type="entry name" value="NAPRT"/>
    <property type="match status" value="1"/>
</dbReference>
<reference evidence="9 10" key="1">
    <citation type="submission" date="2020-04" db="EMBL/GenBank/DDBJ databases">
        <title>Novel Mycoplasma species detected in Phocoena phocoena (harbor porpoise) from the USA.</title>
        <authorList>
            <person name="Volokhov D.V."/>
        </authorList>
    </citation>
    <scope>NUCLEOTIDE SEQUENCE [LARGE SCALE GENOMIC DNA]</scope>
    <source>
        <strain evidence="9 10">Phocoena C-264-GEN</strain>
    </source>
</reference>
<evidence type="ECO:0000313" key="10">
    <source>
        <dbReference type="Proteomes" id="UP000501060"/>
    </source>
</evidence>
<dbReference type="PANTHER" id="PTHR43202">
    <property type="entry name" value="NICOTINATE-NUCLEOTIDE PYROPHOSPHORYLASE"/>
    <property type="match status" value="1"/>
</dbReference>
<keyword evidence="10" id="KW-1185">Reference proteome</keyword>
<dbReference type="GO" id="GO:0009435">
    <property type="term" value="P:NAD+ biosynthetic process"/>
    <property type="evidence" value="ECO:0007669"/>
    <property type="project" value="UniProtKB-UniPathway"/>
</dbReference>
<dbReference type="InterPro" id="IPR007229">
    <property type="entry name" value="Nic_PRibTrfase-Fam"/>
</dbReference>
<comment type="catalytic activity">
    <reaction evidence="7">
        <text>5-phospho-alpha-D-ribose 1-diphosphate + nicotinate + ATP + H2O = nicotinate beta-D-ribonucleotide + ADP + phosphate + diphosphate</text>
        <dbReference type="Rhea" id="RHEA:36163"/>
        <dbReference type="ChEBI" id="CHEBI:15377"/>
        <dbReference type="ChEBI" id="CHEBI:30616"/>
        <dbReference type="ChEBI" id="CHEBI:32544"/>
        <dbReference type="ChEBI" id="CHEBI:33019"/>
        <dbReference type="ChEBI" id="CHEBI:43474"/>
        <dbReference type="ChEBI" id="CHEBI:57502"/>
        <dbReference type="ChEBI" id="CHEBI:58017"/>
        <dbReference type="ChEBI" id="CHEBI:456216"/>
        <dbReference type="EC" id="6.3.4.21"/>
    </reaction>
</comment>
<evidence type="ECO:0000256" key="3">
    <source>
        <dbReference type="ARBA" id="ARBA00022553"/>
    </source>
</evidence>
<keyword evidence="3" id="KW-0597">Phosphoprotein</keyword>
<dbReference type="NCBIfam" id="NF005529">
    <property type="entry name" value="PRK07188.1"/>
    <property type="match status" value="1"/>
</dbReference>
<dbReference type="Gene3D" id="3.90.1170.20">
    <property type="entry name" value="Quinolinate phosphoribosyl transferase, N-terminal domain"/>
    <property type="match status" value="1"/>
</dbReference>
<evidence type="ECO:0000256" key="1">
    <source>
        <dbReference type="ARBA" id="ARBA00004952"/>
    </source>
</evidence>
<protein>
    <recommendedName>
        <fullName evidence="2">nicotinate phosphoribosyltransferase</fullName>
        <ecNumber evidence="2">6.3.4.21</ecNumber>
    </recommendedName>
</protein>
<evidence type="ECO:0000256" key="7">
    <source>
        <dbReference type="ARBA" id="ARBA00048668"/>
    </source>
</evidence>
<dbReference type="SUPFAM" id="SSF51690">
    <property type="entry name" value="Nicotinate/Quinolinate PRTase C-terminal domain-like"/>
    <property type="match status" value="1"/>
</dbReference>
<dbReference type="InterPro" id="IPR022412">
    <property type="entry name" value="Quinolinate_PRibosylTrfase_N"/>
</dbReference>
<keyword evidence="4 9" id="KW-0436">Ligase</keyword>
<evidence type="ECO:0000256" key="5">
    <source>
        <dbReference type="ARBA" id="ARBA00022642"/>
    </source>
</evidence>
<dbReference type="GO" id="GO:0004516">
    <property type="term" value="F:nicotinate phosphoribosyltransferase activity"/>
    <property type="evidence" value="ECO:0007669"/>
    <property type="project" value="UniProtKB-EC"/>
</dbReference>
<sequence>MKLTDKTAIYFSKTKKIAEEKCSDKIITLQFFQRHENVVLCGINEVLDLLENNTDTSKYSIKYMPEGSIVRSKEVVLELEGPYHLFGIYEGLIDGILARQSSIATNARNIKIAAKNKHVVSMADRADHYRNQESDAYAIECGGIVDHATLLAAKHNIQHAFGSMPHALIQMCEGDLIKACEFYSELFPESDLVALVDFNNDVITDTLKVLNKFGSKLKAIRVDTSPNMKDKMFEEYEDEYGVNPEQIKRLKRALVARGGEHVKIIVSSGFNADKIHWFEQEKTPVDIYGVGAALLKINISFSADATKVNDKKIAKAGRFYSFNEKLITYN</sequence>
<dbReference type="AlphaFoldDB" id="A0A858U481"/>
<dbReference type="Pfam" id="PF02749">
    <property type="entry name" value="QRPTase_N"/>
    <property type="match status" value="1"/>
</dbReference>
<dbReference type="RefSeq" id="WP_169604882.1">
    <property type="nucleotide sequence ID" value="NZ_CP051481.1"/>
</dbReference>
<evidence type="ECO:0000256" key="4">
    <source>
        <dbReference type="ARBA" id="ARBA00022598"/>
    </source>
</evidence>
<dbReference type="SUPFAM" id="SSF54675">
    <property type="entry name" value="Nicotinate/Quinolinate PRTase N-terminal domain-like"/>
    <property type="match status" value="1"/>
</dbReference>
<dbReference type="InterPro" id="IPR013785">
    <property type="entry name" value="Aldolase_TIM"/>
</dbReference>
<dbReference type="InterPro" id="IPR036068">
    <property type="entry name" value="Nicotinate_pribotase-like_C"/>
</dbReference>
<dbReference type="UniPathway" id="UPA00253">
    <property type="reaction ID" value="UER00457"/>
</dbReference>
<evidence type="ECO:0000259" key="8">
    <source>
        <dbReference type="Pfam" id="PF02749"/>
    </source>
</evidence>
<dbReference type="EC" id="6.3.4.21" evidence="2"/>
<dbReference type="GO" id="GO:0004514">
    <property type="term" value="F:nicotinate-nucleotide diphosphorylase (carboxylating) activity"/>
    <property type="evidence" value="ECO:0007669"/>
    <property type="project" value="UniProtKB-EC"/>
</dbReference>